<gene>
    <name evidence="1" type="ORF">AYC66_06425</name>
    <name evidence="2" type="ORF">BAY09_04690</name>
</gene>
<evidence type="ECO:0000313" key="1">
    <source>
        <dbReference type="EMBL" id="AQX52704.1"/>
    </source>
</evidence>
<organism evidence="2">
    <name type="scientific">Elizabethkingia anophelis</name>
    <dbReference type="NCBI Taxonomy" id="1117645"/>
    <lineage>
        <taxon>Bacteria</taxon>
        <taxon>Pseudomonadati</taxon>
        <taxon>Bacteroidota</taxon>
        <taxon>Flavobacteriia</taxon>
        <taxon>Flavobacteriales</taxon>
        <taxon>Weeksellaceae</taxon>
        <taxon>Elizabethkingia</taxon>
    </lineage>
</organism>
<dbReference type="Gene3D" id="3.40.1440.10">
    <property type="entry name" value="GIY-YIG endonuclease"/>
    <property type="match status" value="1"/>
</dbReference>
<reference evidence="1 3" key="1">
    <citation type="submission" date="2016-02" db="EMBL/GenBank/DDBJ databases">
        <authorList>
            <person name="Nicholson A.C."/>
            <person name="Humrighouse B.W."/>
            <person name="Loparev V."/>
            <person name="Emery B."/>
            <person name="Graziano J."/>
            <person name="McQuiston J.R."/>
        </authorList>
    </citation>
    <scope>NUCLEOTIDE SEQUENCE [LARGE SCALE GENOMIC DNA]</scope>
    <source>
        <strain evidence="1 3">E6809</strain>
    </source>
</reference>
<evidence type="ECO:0000313" key="3">
    <source>
        <dbReference type="Proteomes" id="UP000189738"/>
    </source>
</evidence>
<dbReference type="EMBL" id="MAHS01000011">
    <property type="protein sequence ID" value="OPB48559.1"/>
    <property type="molecule type" value="Genomic_DNA"/>
</dbReference>
<dbReference type="Proteomes" id="UP000189738">
    <property type="component" value="Chromosome"/>
</dbReference>
<name>A0A494J3W6_9FLAO</name>
<dbReference type="EMBL" id="CP014339">
    <property type="protein sequence ID" value="AQX52704.1"/>
    <property type="molecule type" value="Genomic_DNA"/>
</dbReference>
<accession>A0A494J3W6</accession>
<proteinExistence type="predicted"/>
<dbReference type="RefSeq" id="WP_024566757.1">
    <property type="nucleotide sequence ID" value="NZ_CP014339.1"/>
</dbReference>
<dbReference type="CDD" id="cd10451">
    <property type="entry name" value="GIY-YIG_LuxR_like"/>
    <property type="match status" value="1"/>
</dbReference>
<evidence type="ECO:0000313" key="2">
    <source>
        <dbReference type="EMBL" id="OPB48559.1"/>
    </source>
</evidence>
<reference evidence="2" key="2">
    <citation type="submission" date="2016-06" db="EMBL/GenBank/DDBJ databases">
        <authorList>
            <person name="Nicholson A.C."/>
        </authorList>
    </citation>
    <scope>NUCLEOTIDE SEQUENCE [LARGE SCALE GENOMIC DNA]</scope>
    <source>
        <strain evidence="2">E6809</strain>
    </source>
</reference>
<dbReference type="InterPro" id="IPR035901">
    <property type="entry name" value="GIY-YIG_endonuc_sf"/>
</dbReference>
<sequence>MKNALKQELREKAKAHKITMGVLSVRNNITEKQYVQSSLNMEALVNKIKFLLNGRIFTNPHLQNDWTEQGSENFTFEFVTVIHPQDKKYINYRQEIMKAEKAYLESIDTEIY</sequence>
<protein>
    <submittedName>
        <fullName evidence="2">LuxR family transcriptional regulator</fullName>
    </submittedName>
</protein>
<dbReference type="AlphaFoldDB" id="A0A494J3W6"/>